<evidence type="ECO:0000259" key="11">
    <source>
        <dbReference type="PROSITE" id="PS50157"/>
    </source>
</evidence>
<dbReference type="Proteomes" id="UP000696485">
    <property type="component" value="Unassembled WGS sequence"/>
</dbReference>
<dbReference type="GO" id="GO:0005737">
    <property type="term" value="C:cytoplasm"/>
    <property type="evidence" value="ECO:0007669"/>
    <property type="project" value="TreeGrafter"/>
</dbReference>
<keyword evidence="4 9" id="KW-0863">Zinc-finger</keyword>
<dbReference type="InterPro" id="IPR013087">
    <property type="entry name" value="Znf_C2H2_type"/>
</dbReference>
<evidence type="ECO:0000256" key="8">
    <source>
        <dbReference type="ARBA" id="ARBA00023242"/>
    </source>
</evidence>
<dbReference type="PANTHER" id="PTHR47428:SF1">
    <property type="entry name" value="REGULATORY PROTEIN MIG1-RELATED"/>
    <property type="match status" value="1"/>
</dbReference>
<keyword evidence="13" id="KW-1185">Reference proteome</keyword>
<feature type="domain" description="C2H2-type" evidence="11">
    <location>
        <begin position="14"/>
        <end position="41"/>
    </location>
</feature>
<dbReference type="PANTHER" id="PTHR47428">
    <property type="entry name" value="REGULATORY PROTEIN MIG1-RELATED"/>
    <property type="match status" value="1"/>
</dbReference>
<dbReference type="FunFam" id="3.30.160.60:FF:002343">
    <property type="entry name" value="Zinc finger protein 33A"/>
    <property type="match status" value="1"/>
</dbReference>
<evidence type="ECO:0000256" key="3">
    <source>
        <dbReference type="ARBA" id="ARBA00022737"/>
    </source>
</evidence>
<dbReference type="GO" id="GO:0000433">
    <property type="term" value="P:carbon catabolite repression of transcription from RNA polymerase II promoter by glucose"/>
    <property type="evidence" value="ECO:0007669"/>
    <property type="project" value="TreeGrafter"/>
</dbReference>
<comment type="subcellular location">
    <subcellularLocation>
        <location evidence="1">Nucleus</location>
    </subcellularLocation>
</comment>
<evidence type="ECO:0000256" key="7">
    <source>
        <dbReference type="ARBA" id="ARBA00023163"/>
    </source>
</evidence>
<dbReference type="Pfam" id="PF00096">
    <property type="entry name" value="zf-C2H2"/>
    <property type="match status" value="2"/>
</dbReference>
<evidence type="ECO:0000256" key="4">
    <source>
        <dbReference type="ARBA" id="ARBA00022771"/>
    </source>
</evidence>
<evidence type="ECO:0000256" key="6">
    <source>
        <dbReference type="ARBA" id="ARBA00023015"/>
    </source>
</evidence>
<reference evidence="12" key="1">
    <citation type="journal article" date="2020" name="Fungal Divers.">
        <title>Resolving the Mortierellaceae phylogeny through synthesis of multi-gene phylogenetics and phylogenomics.</title>
        <authorList>
            <person name="Vandepol N."/>
            <person name="Liber J."/>
            <person name="Desiro A."/>
            <person name="Na H."/>
            <person name="Kennedy M."/>
            <person name="Barry K."/>
            <person name="Grigoriev I.V."/>
            <person name="Miller A.N."/>
            <person name="O'Donnell K."/>
            <person name="Stajich J.E."/>
            <person name="Bonito G."/>
        </authorList>
    </citation>
    <scope>NUCLEOTIDE SEQUENCE</scope>
    <source>
        <strain evidence="12">NVP1</strain>
    </source>
</reference>
<keyword evidence="3" id="KW-0677">Repeat</keyword>
<gene>
    <name evidence="12" type="ORF">BG006_004581</name>
</gene>
<dbReference type="GO" id="GO:0000978">
    <property type="term" value="F:RNA polymerase II cis-regulatory region sequence-specific DNA binding"/>
    <property type="evidence" value="ECO:0007669"/>
    <property type="project" value="TreeGrafter"/>
</dbReference>
<keyword evidence="6" id="KW-0805">Transcription regulation</keyword>
<dbReference type="PROSITE" id="PS50157">
    <property type="entry name" value="ZINC_FINGER_C2H2_2"/>
    <property type="match status" value="2"/>
</dbReference>
<feature type="region of interest" description="Disordered" evidence="10">
    <location>
        <begin position="57"/>
        <end position="178"/>
    </location>
</feature>
<evidence type="ECO:0000313" key="13">
    <source>
        <dbReference type="Proteomes" id="UP000696485"/>
    </source>
</evidence>
<accession>A0A9P5SLZ2</accession>
<proteinExistence type="predicted"/>
<sequence length="246" mass="27451">RSPPTSGHDAPRPYKCHLCPKSFHRLEHQTRHIRTHTGERPHQCTFATCQKRFSRSDELTRHMRIHSNIKPKKDRSSTSPAPSTIPSLPSVPSALAPPHASIKPMMKVVQQQASSASPSPSPSPRMAHNSRFSPYGYASSREYHPYSPPMSNGNSPVSQLMSDHESDATASPLFTPESSPVPMVSEGTCYQYPTESFYRPSYYQAKPQYETYQASNYSIPVLAPLRPSQQTVTLPPISTIMRSLFA</sequence>
<dbReference type="InterPro" id="IPR051007">
    <property type="entry name" value="creA/MIG_C2H2-ZnF"/>
</dbReference>
<keyword evidence="8" id="KW-0539">Nucleus</keyword>
<feature type="compositionally biased region" description="Basic residues" evidence="10">
    <location>
        <begin position="62"/>
        <end position="73"/>
    </location>
</feature>
<keyword evidence="5" id="KW-0862">Zinc</keyword>
<dbReference type="SMART" id="SM00355">
    <property type="entry name" value="ZnF_C2H2"/>
    <property type="match status" value="2"/>
</dbReference>
<evidence type="ECO:0000256" key="5">
    <source>
        <dbReference type="ARBA" id="ARBA00022833"/>
    </source>
</evidence>
<dbReference type="SUPFAM" id="SSF57667">
    <property type="entry name" value="beta-beta-alpha zinc fingers"/>
    <property type="match status" value="1"/>
</dbReference>
<evidence type="ECO:0000256" key="10">
    <source>
        <dbReference type="SAM" id="MobiDB-lite"/>
    </source>
</evidence>
<dbReference type="PROSITE" id="PS00028">
    <property type="entry name" value="ZINC_FINGER_C2H2_1"/>
    <property type="match status" value="2"/>
</dbReference>
<dbReference type="GO" id="GO:0008270">
    <property type="term" value="F:zinc ion binding"/>
    <property type="evidence" value="ECO:0007669"/>
    <property type="project" value="UniProtKB-KW"/>
</dbReference>
<feature type="domain" description="C2H2-type" evidence="11">
    <location>
        <begin position="42"/>
        <end position="71"/>
    </location>
</feature>
<comment type="caution">
    <text evidence="12">The sequence shown here is derived from an EMBL/GenBank/DDBJ whole genome shotgun (WGS) entry which is preliminary data.</text>
</comment>
<keyword evidence="7" id="KW-0804">Transcription</keyword>
<dbReference type="AlphaFoldDB" id="A0A9P5SLZ2"/>
<feature type="compositionally biased region" description="Polar residues" evidence="10">
    <location>
        <begin position="149"/>
        <end position="161"/>
    </location>
</feature>
<evidence type="ECO:0000256" key="9">
    <source>
        <dbReference type="PROSITE-ProRule" id="PRU00042"/>
    </source>
</evidence>
<dbReference type="Gene3D" id="3.30.160.60">
    <property type="entry name" value="Classic Zinc Finger"/>
    <property type="match status" value="2"/>
</dbReference>
<name>A0A9P5SLZ2_9FUNG</name>
<evidence type="ECO:0000313" key="12">
    <source>
        <dbReference type="EMBL" id="KAF9332537.1"/>
    </source>
</evidence>
<dbReference type="GO" id="GO:0005634">
    <property type="term" value="C:nucleus"/>
    <property type="evidence" value="ECO:0007669"/>
    <property type="project" value="UniProtKB-SubCell"/>
</dbReference>
<evidence type="ECO:0000256" key="2">
    <source>
        <dbReference type="ARBA" id="ARBA00022723"/>
    </source>
</evidence>
<evidence type="ECO:0000256" key="1">
    <source>
        <dbReference type="ARBA" id="ARBA00004123"/>
    </source>
</evidence>
<dbReference type="EMBL" id="JAAAUY010000254">
    <property type="protein sequence ID" value="KAF9332537.1"/>
    <property type="molecule type" value="Genomic_DNA"/>
</dbReference>
<feature type="compositionally biased region" description="Low complexity" evidence="10">
    <location>
        <begin position="77"/>
        <end position="101"/>
    </location>
</feature>
<protein>
    <recommendedName>
        <fullName evidence="11">C2H2-type domain-containing protein</fullName>
    </recommendedName>
</protein>
<feature type="non-terminal residue" evidence="12">
    <location>
        <position position="1"/>
    </location>
</feature>
<organism evidence="12 13">
    <name type="scientific">Podila minutissima</name>
    <dbReference type="NCBI Taxonomy" id="64525"/>
    <lineage>
        <taxon>Eukaryota</taxon>
        <taxon>Fungi</taxon>
        <taxon>Fungi incertae sedis</taxon>
        <taxon>Mucoromycota</taxon>
        <taxon>Mortierellomycotina</taxon>
        <taxon>Mortierellomycetes</taxon>
        <taxon>Mortierellales</taxon>
        <taxon>Mortierellaceae</taxon>
        <taxon>Podila</taxon>
    </lineage>
</organism>
<dbReference type="InterPro" id="IPR036236">
    <property type="entry name" value="Znf_C2H2_sf"/>
</dbReference>
<keyword evidence="2" id="KW-0479">Metal-binding</keyword>